<dbReference type="InterPro" id="IPR020930">
    <property type="entry name" value="Ribosomal_uL5_bac-type"/>
</dbReference>
<dbReference type="FunFam" id="3.30.1440.10:FF:000001">
    <property type="entry name" value="50S ribosomal protein L5"/>
    <property type="match status" value="1"/>
</dbReference>
<dbReference type="InterPro" id="IPR020929">
    <property type="entry name" value="Ribosomal_uL5_CS"/>
</dbReference>
<dbReference type="PANTHER" id="PTHR11994">
    <property type="entry name" value="60S RIBOSOMAL PROTEIN L11-RELATED"/>
    <property type="match status" value="1"/>
</dbReference>
<dbReference type="Pfam" id="PF00673">
    <property type="entry name" value="Ribosomal_L5_C"/>
    <property type="match status" value="1"/>
</dbReference>
<protein>
    <recommendedName>
        <fullName evidence="4 5">Large ribosomal subunit protein uL5</fullName>
    </recommendedName>
</protein>
<evidence type="ECO:0000313" key="9">
    <source>
        <dbReference type="EMBL" id="OGY92775.1"/>
    </source>
</evidence>
<dbReference type="PROSITE" id="PS00358">
    <property type="entry name" value="RIBOSOMAL_L5"/>
    <property type="match status" value="1"/>
</dbReference>
<name>A0A1G2BUE0_9BACT</name>
<feature type="domain" description="Large ribosomal subunit protein uL5 N-terminal" evidence="7">
    <location>
        <begin position="24"/>
        <end position="80"/>
    </location>
</feature>
<accession>A0A1G2BUE0</accession>
<dbReference type="InterPro" id="IPR002132">
    <property type="entry name" value="Ribosomal_uL5"/>
</dbReference>
<organism evidence="9 10">
    <name type="scientific">Candidatus Komeilibacteria bacterium RIFCSPLOWO2_01_FULL_53_11</name>
    <dbReference type="NCBI Taxonomy" id="1798552"/>
    <lineage>
        <taxon>Bacteria</taxon>
        <taxon>Candidatus Komeiliibacteriota</taxon>
    </lineage>
</organism>
<evidence type="ECO:0000256" key="5">
    <source>
        <dbReference type="HAMAP-Rule" id="MF_01333"/>
    </source>
</evidence>
<comment type="subunit">
    <text evidence="5">Part of the 50S ribosomal subunit; part of the 5S rRNA/L5/L18/L25 subcomplex. Contacts the 5S rRNA and the P site tRNA. Forms a bridge to the 30S subunit in the 70S ribosome.</text>
</comment>
<sequence length="182" mass="20534">MRRFQKKYIDTVAPKMRQAFGYTNTLAIPKIEKVVLNAGLSKGLNDKKYQDAVERTLQRISGQKPVMTKAKKSISNFKIREGMVVGAKVTIRGGRMYDFLDKLVSVALPRMRDFHGLDPEKGFDGHGNFSLGFREHIVFPEIGSDEVENIHGLEVTIATTAKTKDEARVLLQSFGFPFKQNK</sequence>
<dbReference type="GO" id="GO:0019843">
    <property type="term" value="F:rRNA binding"/>
    <property type="evidence" value="ECO:0007669"/>
    <property type="project" value="UniProtKB-UniRule"/>
</dbReference>
<proteinExistence type="inferred from homology"/>
<dbReference type="PIRSF" id="PIRSF002161">
    <property type="entry name" value="Ribosomal_L5"/>
    <property type="match status" value="1"/>
</dbReference>
<keyword evidence="5" id="KW-0820">tRNA-binding</keyword>
<dbReference type="InterPro" id="IPR031309">
    <property type="entry name" value="Ribosomal_uL5_C"/>
</dbReference>
<dbReference type="SUPFAM" id="SSF55282">
    <property type="entry name" value="RL5-like"/>
    <property type="match status" value="1"/>
</dbReference>
<comment type="similarity">
    <text evidence="1 5 6">Belongs to the universal ribosomal protein uL5 family.</text>
</comment>
<feature type="domain" description="Large ribosomal subunit protein uL5 C-terminal" evidence="8">
    <location>
        <begin position="85"/>
        <end position="178"/>
    </location>
</feature>
<dbReference type="AlphaFoldDB" id="A0A1G2BUE0"/>
<evidence type="ECO:0000256" key="6">
    <source>
        <dbReference type="RuleBase" id="RU003930"/>
    </source>
</evidence>
<reference evidence="9 10" key="1">
    <citation type="journal article" date="2016" name="Nat. Commun.">
        <title>Thousands of microbial genomes shed light on interconnected biogeochemical processes in an aquifer system.</title>
        <authorList>
            <person name="Anantharaman K."/>
            <person name="Brown C.T."/>
            <person name="Hug L.A."/>
            <person name="Sharon I."/>
            <person name="Castelle C.J."/>
            <person name="Probst A.J."/>
            <person name="Thomas B.C."/>
            <person name="Singh A."/>
            <person name="Wilkins M.J."/>
            <person name="Karaoz U."/>
            <person name="Brodie E.L."/>
            <person name="Williams K.H."/>
            <person name="Hubbard S.S."/>
            <person name="Banfield J.F."/>
        </authorList>
    </citation>
    <scope>NUCLEOTIDE SEQUENCE [LARGE SCALE GENOMIC DNA]</scope>
</reference>
<evidence type="ECO:0000256" key="1">
    <source>
        <dbReference type="ARBA" id="ARBA00008553"/>
    </source>
</evidence>
<dbReference type="Gene3D" id="3.30.1440.10">
    <property type="match status" value="1"/>
</dbReference>
<keyword evidence="5" id="KW-0699">rRNA-binding</keyword>
<comment type="function">
    <text evidence="5">This is 1 of the proteins that bind and probably mediate the attachment of the 5S RNA into the large ribosomal subunit, where it forms part of the central protuberance. In the 70S ribosome it contacts protein S13 of the 30S subunit (bridge B1b), connecting the 2 subunits; this bridge is implicated in subunit movement. Contacts the P site tRNA; the 5S rRNA and some of its associated proteins might help stabilize positioning of ribosome-bound tRNAs.</text>
</comment>
<dbReference type="GO" id="GO:0005840">
    <property type="term" value="C:ribosome"/>
    <property type="evidence" value="ECO:0007669"/>
    <property type="project" value="UniProtKB-KW"/>
</dbReference>
<dbReference type="NCBIfam" id="NF000585">
    <property type="entry name" value="PRK00010.1"/>
    <property type="match status" value="1"/>
</dbReference>
<evidence type="ECO:0000256" key="4">
    <source>
        <dbReference type="ARBA" id="ARBA00035245"/>
    </source>
</evidence>
<keyword evidence="3 5" id="KW-0687">Ribonucleoprotein</keyword>
<evidence type="ECO:0000259" key="7">
    <source>
        <dbReference type="Pfam" id="PF00281"/>
    </source>
</evidence>
<dbReference type="EMBL" id="MHKN01000010">
    <property type="protein sequence ID" value="OGY92775.1"/>
    <property type="molecule type" value="Genomic_DNA"/>
</dbReference>
<dbReference type="GO" id="GO:0006412">
    <property type="term" value="P:translation"/>
    <property type="evidence" value="ECO:0007669"/>
    <property type="project" value="UniProtKB-UniRule"/>
</dbReference>
<dbReference type="GO" id="GO:0003735">
    <property type="term" value="F:structural constituent of ribosome"/>
    <property type="evidence" value="ECO:0007669"/>
    <property type="project" value="InterPro"/>
</dbReference>
<dbReference type="GO" id="GO:0000049">
    <property type="term" value="F:tRNA binding"/>
    <property type="evidence" value="ECO:0007669"/>
    <property type="project" value="UniProtKB-UniRule"/>
</dbReference>
<gene>
    <name evidence="5" type="primary">rplE</name>
    <name evidence="9" type="ORF">A3B31_03270</name>
</gene>
<dbReference type="InterPro" id="IPR022803">
    <property type="entry name" value="Ribosomal_uL5_dom_sf"/>
</dbReference>
<evidence type="ECO:0000259" key="8">
    <source>
        <dbReference type="Pfam" id="PF00673"/>
    </source>
</evidence>
<evidence type="ECO:0000256" key="2">
    <source>
        <dbReference type="ARBA" id="ARBA00022980"/>
    </source>
</evidence>
<evidence type="ECO:0000313" key="10">
    <source>
        <dbReference type="Proteomes" id="UP000177349"/>
    </source>
</evidence>
<dbReference type="GO" id="GO:1990904">
    <property type="term" value="C:ribonucleoprotein complex"/>
    <property type="evidence" value="ECO:0007669"/>
    <property type="project" value="UniProtKB-KW"/>
</dbReference>
<comment type="caution">
    <text evidence="9">The sequence shown here is derived from an EMBL/GenBank/DDBJ whole genome shotgun (WGS) entry which is preliminary data.</text>
</comment>
<dbReference type="InterPro" id="IPR031310">
    <property type="entry name" value="Ribosomal_uL5_N"/>
</dbReference>
<dbReference type="Proteomes" id="UP000177349">
    <property type="component" value="Unassembled WGS sequence"/>
</dbReference>
<dbReference type="HAMAP" id="MF_01333_B">
    <property type="entry name" value="Ribosomal_uL5_B"/>
    <property type="match status" value="1"/>
</dbReference>
<keyword evidence="2 5" id="KW-0689">Ribosomal protein</keyword>
<keyword evidence="5" id="KW-0694">RNA-binding</keyword>
<dbReference type="Pfam" id="PF00281">
    <property type="entry name" value="Ribosomal_L5"/>
    <property type="match status" value="1"/>
</dbReference>
<evidence type="ECO:0000256" key="3">
    <source>
        <dbReference type="ARBA" id="ARBA00023274"/>
    </source>
</evidence>